<feature type="region of interest" description="Disordered" evidence="1">
    <location>
        <begin position="184"/>
        <end position="205"/>
    </location>
</feature>
<dbReference type="InterPro" id="IPR051888">
    <property type="entry name" value="UPF0148_domain"/>
</dbReference>
<feature type="region of interest" description="Disordered" evidence="1">
    <location>
        <begin position="49"/>
        <end position="86"/>
    </location>
</feature>
<dbReference type="Pfam" id="PF06677">
    <property type="entry name" value="Auto_anti-p27"/>
    <property type="match status" value="2"/>
</dbReference>
<dbReference type="RefSeq" id="XP_007412645.1">
    <property type="nucleotide sequence ID" value="XM_007412583.1"/>
</dbReference>
<dbReference type="VEuPathDB" id="FungiDB:MELLADRAFT_89596"/>
<evidence type="ECO:0000256" key="1">
    <source>
        <dbReference type="SAM" id="MobiDB-lite"/>
    </source>
</evidence>
<evidence type="ECO:0000313" key="2">
    <source>
        <dbReference type="EMBL" id="EGG04184.1"/>
    </source>
</evidence>
<dbReference type="EMBL" id="GL883120">
    <property type="protein sequence ID" value="EGG04184.1"/>
    <property type="molecule type" value="Genomic_DNA"/>
</dbReference>
<reference evidence="3" key="1">
    <citation type="journal article" date="2011" name="Proc. Natl. Acad. Sci. U.S.A.">
        <title>Obligate biotrophy features unraveled by the genomic analysis of rust fungi.</title>
        <authorList>
            <person name="Duplessis S."/>
            <person name="Cuomo C.A."/>
            <person name="Lin Y.-C."/>
            <person name="Aerts A."/>
            <person name="Tisserant E."/>
            <person name="Veneault-Fourrey C."/>
            <person name="Joly D.L."/>
            <person name="Hacquard S."/>
            <person name="Amselem J."/>
            <person name="Cantarel B.L."/>
            <person name="Chiu R."/>
            <person name="Coutinho P.M."/>
            <person name="Feau N."/>
            <person name="Field M."/>
            <person name="Frey P."/>
            <person name="Gelhaye E."/>
            <person name="Goldberg J."/>
            <person name="Grabherr M.G."/>
            <person name="Kodira C.D."/>
            <person name="Kohler A."/>
            <person name="Kuees U."/>
            <person name="Lindquist E.A."/>
            <person name="Lucas S.M."/>
            <person name="Mago R."/>
            <person name="Mauceli E."/>
            <person name="Morin E."/>
            <person name="Murat C."/>
            <person name="Pangilinan J.L."/>
            <person name="Park R."/>
            <person name="Pearson M."/>
            <person name="Quesneville H."/>
            <person name="Rouhier N."/>
            <person name="Sakthikumar S."/>
            <person name="Salamov A.A."/>
            <person name="Schmutz J."/>
            <person name="Selles B."/>
            <person name="Shapiro H."/>
            <person name="Tanguay P."/>
            <person name="Tuskan G.A."/>
            <person name="Henrissat B."/>
            <person name="Van de Peer Y."/>
            <person name="Rouze P."/>
            <person name="Ellis J.G."/>
            <person name="Dodds P.N."/>
            <person name="Schein J.E."/>
            <person name="Zhong S."/>
            <person name="Hamelin R.C."/>
            <person name="Grigoriev I.V."/>
            <person name="Szabo L.J."/>
            <person name="Martin F."/>
        </authorList>
    </citation>
    <scope>NUCLEOTIDE SEQUENCE [LARGE SCALE GENOMIC DNA]</scope>
    <source>
        <strain evidence="3">98AG31 / pathotype 3-4-7</strain>
    </source>
</reference>
<keyword evidence="3" id="KW-1185">Reference proteome</keyword>
<dbReference type="AlphaFoldDB" id="F4RTX7"/>
<name>F4RTX7_MELLP</name>
<dbReference type="OrthoDB" id="28939at2759"/>
<accession>F4RTX7</accession>
<dbReference type="GeneID" id="18935253"/>
<dbReference type="PANTHER" id="PTHR16537">
    <property type="entry name" value="SJOEGREN SYNDROME/SCLERODERMA AUTOANTIGEN 1"/>
    <property type="match status" value="1"/>
</dbReference>
<feature type="compositionally biased region" description="Polar residues" evidence="1">
    <location>
        <begin position="61"/>
        <end position="83"/>
    </location>
</feature>
<protein>
    <submittedName>
        <fullName evidence="2">Uncharacterized protein</fullName>
    </submittedName>
</protein>
<dbReference type="KEGG" id="mlr:MELLADRAFT_89596"/>
<gene>
    <name evidence="2" type="ORF">MELLADRAFT_89596</name>
</gene>
<proteinExistence type="predicted"/>
<dbReference type="InParanoid" id="F4RTX7"/>
<evidence type="ECO:0000313" key="3">
    <source>
        <dbReference type="Proteomes" id="UP000001072"/>
    </source>
</evidence>
<dbReference type="eggNOG" id="ENOG502S87J">
    <property type="taxonomic scope" value="Eukaryota"/>
</dbReference>
<sequence length="205" mass="22450">MATKTSDVSAILGRYMLQGWTLTDVNCPKSDCIGCPLMRSKAGSEFCARCDGGPREDKPNASPSGSSTASIPDPNQTHSRTSTPPTPILTIQEETEANQELEAFNPIASPEVLESRRLQSDLASSRIGSLLLQGWTLLDSSCQNLTCWAIPLMRSPKRIPTNDITFKRKWCVICEQDWQPNQTVSQAPEANGNGNRGYFPTVYSP</sequence>
<dbReference type="Proteomes" id="UP000001072">
    <property type="component" value="Unassembled WGS sequence"/>
</dbReference>
<dbReference type="InterPro" id="IPR009563">
    <property type="entry name" value="SSSCA1"/>
</dbReference>
<organism evidence="3">
    <name type="scientific">Melampsora larici-populina (strain 98AG31 / pathotype 3-4-7)</name>
    <name type="common">Poplar leaf rust fungus</name>
    <dbReference type="NCBI Taxonomy" id="747676"/>
    <lineage>
        <taxon>Eukaryota</taxon>
        <taxon>Fungi</taxon>
        <taxon>Dikarya</taxon>
        <taxon>Basidiomycota</taxon>
        <taxon>Pucciniomycotina</taxon>
        <taxon>Pucciniomycetes</taxon>
        <taxon>Pucciniales</taxon>
        <taxon>Melampsoraceae</taxon>
        <taxon>Melampsora</taxon>
    </lineage>
</organism>
<dbReference type="STRING" id="747676.F4RTX7"/>
<dbReference type="HOGENOM" id="CLU_1337776_0_0_1"/>
<dbReference type="PANTHER" id="PTHR16537:SF1">
    <property type="entry name" value="PROTEIN ZNRD2"/>
    <property type="match status" value="1"/>
</dbReference>